<dbReference type="CDD" id="cd00761">
    <property type="entry name" value="Glyco_tranf_GTA_type"/>
    <property type="match status" value="1"/>
</dbReference>
<evidence type="ECO:0000313" key="1">
    <source>
        <dbReference type="EMBL" id="QHU03982.1"/>
    </source>
</evidence>
<reference evidence="1" key="1">
    <citation type="journal article" date="2020" name="Nature">
        <title>Giant virus diversity and host interactions through global metagenomics.</title>
        <authorList>
            <person name="Schulz F."/>
            <person name="Roux S."/>
            <person name="Paez-Espino D."/>
            <person name="Jungbluth S."/>
            <person name="Walsh D.A."/>
            <person name="Denef V.J."/>
            <person name="McMahon K.D."/>
            <person name="Konstantinidis K.T."/>
            <person name="Eloe-Fadrosh E.A."/>
            <person name="Kyrpides N.C."/>
            <person name="Woyke T."/>
        </authorList>
    </citation>
    <scope>NUCLEOTIDE SEQUENCE</scope>
    <source>
        <strain evidence="1">GVMAG-M-3300027708-20</strain>
    </source>
</reference>
<dbReference type="SUPFAM" id="SSF53448">
    <property type="entry name" value="Nucleotide-diphospho-sugar transferases"/>
    <property type="match status" value="1"/>
</dbReference>
<accession>A0A6C0JEC7</accession>
<dbReference type="InterPro" id="IPR029044">
    <property type="entry name" value="Nucleotide-diphossugar_trans"/>
</dbReference>
<evidence type="ECO:0008006" key="2">
    <source>
        <dbReference type="Google" id="ProtNLM"/>
    </source>
</evidence>
<protein>
    <recommendedName>
        <fullName evidence="2">Glycosyltransferase 2-like domain-containing protein</fullName>
    </recommendedName>
</protein>
<dbReference type="AlphaFoldDB" id="A0A6C0JEC7"/>
<proteinExistence type="predicted"/>
<dbReference type="EMBL" id="MN740389">
    <property type="protein sequence ID" value="QHU03982.1"/>
    <property type="molecule type" value="Genomic_DNA"/>
</dbReference>
<sequence length="320" mass="38398">MEEFSNKLCIVIASHLSKPQRISYLIECLESLHNQTVPISIYLSVSFENNMIKYELLDKLKETNYNKLNIRIQEKKTPQMRHVLLLLKEIKEKHEWIMFCDDDDSYEKTRVEIIAKNLYFGELECQNIHKKKLAGLYESTFGKDHREHRHEYWCYCVNIEVLVKFYNKLENYPDIVDNKCCDVLFAEYLRRICSDYLYSRIQEKLYNYRVDDNSDSITGVIKGNQKKFTRLNNPPPIGDPSFSDYVLDWNDFLRENIDVYIHDVFLRTIVGCNLDYILRAEFRADYELIKFIDEDVPNKIKEKHKYWHNACNKLYDIPFS</sequence>
<name>A0A6C0JEC7_9ZZZZ</name>
<organism evidence="1">
    <name type="scientific">viral metagenome</name>
    <dbReference type="NCBI Taxonomy" id="1070528"/>
    <lineage>
        <taxon>unclassified sequences</taxon>
        <taxon>metagenomes</taxon>
        <taxon>organismal metagenomes</taxon>
    </lineage>
</organism>